<dbReference type="Pfam" id="PF00668">
    <property type="entry name" value="Condensation"/>
    <property type="match status" value="1"/>
</dbReference>
<dbReference type="SUPFAM" id="SSF47336">
    <property type="entry name" value="ACP-like"/>
    <property type="match status" value="1"/>
</dbReference>
<evidence type="ECO:0000256" key="4">
    <source>
        <dbReference type="ARBA" id="ARBA00022598"/>
    </source>
</evidence>
<name>A0A7W8A6E8_9ACTN</name>
<proteinExistence type="predicted"/>
<dbReference type="Proteomes" id="UP000568380">
    <property type="component" value="Unassembled WGS sequence"/>
</dbReference>
<dbReference type="InterPro" id="IPR020845">
    <property type="entry name" value="AMP-binding_CS"/>
</dbReference>
<dbReference type="GO" id="GO:0031177">
    <property type="term" value="F:phosphopantetheine binding"/>
    <property type="evidence" value="ECO:0007669"/>
    <property type="project" value="InterPro"/>
</dbReference>
<evidence type="ECO:0000256" key="3">
    <source>
        <dbReference type="ARBA" id="ARBA00022553"/>
    </source>
</evidence>
<dbReference type="SUPFAM" id="SSF51735">
    <property type="entry name" value="NAD(P)-binding Rossmann-fold domains"/>
    <property type="match status" value="1"/>
</dbReference>
<dbReference type="InterPro" id="IPR045851">
    <property type="entry name" value="AMP-bd_C_sf"/>
</dbReference>
<sequence>MHSAVMSRAQERLWFLDRLSSGGSSYNIAVAERLTGPLNVAALERAFTDLTGRHEALRTVFPEADGVPSALVHPAAPVPVELLDTTEEDLPALLSERSNRPFDLATGPLARVSLLRVGENEHVLVFVLHHIIGDAWSLERILFPELSALYAAHASGGPAPELPSAPPYSDYARRQREQDHGAHLDFWTTDLGGVPALDLPADHPRPAAPTGAGDLVIHRMPVELWTRVTALARAERCTPFMVLLAAFQTLMARYSGQEDFCVGIPVAGREDVDFEQVFGPFVNTLALRADLAGDPTVRDLVKRVRRRVLKSFAHREVPFDEVVAALRRHGDDGALIQAMLNLDNPDEGLTDGTGSLTLAGLERTPVISGLAPAKFDLAVDVVVYESHLQFMLTYSSELFEPATVERMAAHLRRLLEEMVERPGERLSELRMLTAAELALVLPDRLDGLIAQQVARTPDAPAVVTEEGLLSYAELDRRAGLLAEELAVEPGALVGIRMRAGPEAIVALLGVLKSGAAYVPVDPAQPEARIRLMLDGCAAVISETGVERLPGDACEPGAAYVIYTSGSTGTPKGVVVEHRTAARLAMSFRDAHGFGPGQRVLMVPPLSFDASVGDIFPALVSGAALVLHPDPASLGGPAVLALCERLGITMVDTASALWQQWVDDLSGHGPVDTGPLTTMMVGGESVPLDRLRTWATLTGGRVAFYNHYGPTEATVCATVYRTVDGGELTGRTHLPIGTALPHVRAYVLDRHGHPTPVGVPGELHLGGECVARGYLGRPEQTAARFQPDPFLPGATMYATGDLVRRHADGTLDFLGRTDRQLKINGVRIEPGEVESACLAHPGVREAVVTAAGGRLVAYLTGNPPATADLRAFLSDRLPPAMVPAAAVALDALPLTAHGKIDFRALPQPEIAAVAYESPRTPTEETVAAVWEEVLGVRAGRRDNFFDLGGHSLLTPRTVTRLADATGVRVELPVFFACADLAELAAALDGHAPATAPPGLYGDAVLPADYAVVPARPRREPGRVLLTGATGFLGAHLLADLLTRSAATVHCLVRGAAPADRLRRNLEAHGLWQEEFADRIVPEPGDLAAGPITPTHEMDLILHNGGAVDFTRPYARLKAANVDGTLAILRLAARTATPVHLVSTLGVYLAPGERVVREGDLLPDPEHLHLGYDQSKWVADRLAAAAREAGLPVAIHRPARISGDSRTGKVPKNDFLARFLATCAVLGAVPDGEQLDMAPVDHVAAAIGHLARNGAEGDFHYHNPGTLSSAQLADGMVAHGVAVALTPAAEWRAEVRERLEKGEELPVAAFPAYFAEYGDERGPRFDCSATEARLAQAGLVCPPAPALLDAYLDDLIDSGTLPGGCRA</sequence>
<dbReference type="GO" id="GO:0008610">
    <property type="term" value="P:lipid biosynthetic process"/>
    <property type="evidence" value="ECO:0007669"/>
    <property type="project" value="UniProtKB-ARBA"/>
</dbReference>
<gene>
    <name evidence="6" type="ORF">HNR40_005856</name>
</gene>
<dbReference type="Gene3D" id="3.30.559.10">
    <property type="entry name" value="Chloramphenicol acetyltransferase-like domain"/>
    <property type="match status" value="1"/>
</dbReference>
<evidence type="ECO:0000256" key="2">
    <source>
        <dbReference type="ARBA" id="ARBA00022450"/>
    </source>
</evidence>
<keyword evidence="4" id="KW-0436">Ligase</keyword>
<dbReference type="InterPro" id="IPR025110">
    <property type="entry name" value="AMP-bd_C"/>
</dbReference>
<accession>A0A7W8A6E8</accession>
<dbReference type="GO" id="GO:0044550">
    <property type="term" value="P:secondary metabolite biosynthetic process"/>
    <property type="evidence" value="ECO:0007669"/>
    <property type="project" value="TreeGrafter"/>
</dbReference>
<dbReference type="EMBL" id="JACHIN010000008">
    <property type="protein sequence ID" value="MBB5080369.1"/>
    <property type="molecule type" value="Genomic_DNA"/>
</dbReference>
<dbReference type="PANTHER" id="PTHR45527">
    <property type="entry name" value="NONRIBOSOMAL PEPTIDE SYNTHETASE"/>
    <property type="match status" value="1"/>
</dbReference>
<dbReference type="InterPro" id="IPR042099">
    <property type="entry name" value="ANL_N_sf"/>
</dbReference>
<evidence type="ECO:0000313" key="6">
    <source>
        <dbReference type="EMBL" id="MBB5080369.1"/>
    </source>
</evidence>
<dbReference type="InterPro" id="IPR013120">
    <property type="entry name" value="FAR_NAD-bd"/>
</dbReference>
<evidence type="ECO:0000259" key="5">
    <source>
        <dbReference type="PROSITE" id="PS50075"/>
    </source>
</evidence>
<protein>
    <submittedName>
        <fullName evidence="6">Amino acid adenylation domain-containing protein/thioester reductase-like protein</fullName>
    </submittedName>
</protein>
<dbReference type="InterPro" id="IPR000873">
    <property type="entry name" value="AMP-dep_synth/lig_dom"/>
</dbReference>
<dbReference type="PROSITE" id="PS00455">
    <property type="entry name" value="AMP_BINDING"/>
    <property type="match status" value="1"/>
</dbReference>
<dbReference type="InterPro" id="IPR036291">
    <property type="entry name" value="NAD(P)-bd_dom_sf"/>
</dbReference>
<dbReference type="Gene3D" id="3.40.50.12780">
    <property type="entry name" value="N-terminal domain of ligase-like"/>
    <property type="match status" value="1"/>
</dbReference>
<dbReference type="CDD" id="cd05930">
    <property type="entry name" value="A_NRPS"/>
    <property type="match status" value="1"/>
</dbReference>
<dbReference type="InterPro" id="IPR010080">
    <property type="entry name" value="Thioester_reductase-like_dom"/>
</dbReference>
<dbReference type="GO" id="GO:0005737">
    <property type="term" value="C:cytoplasm"/>
    <property type="evidence" value="ECO:0007669"/>
    <property type="project" value="TreeGrafter"/>
</dbReference>
<dbReference type="Gene3D" id="3.40.50.720">
    <property type="entry name" value="NAD(P)-binding Rossmann-like Domain"/>
    <property type="match status" value="1"/>
</dbReference>
<dbReference type="Pfam" id="PF00550">
    <property type="entry name" value="PP-binding"/>
    <property type="match status" value="1"/>
</dbReference>
<evidence type="ECO:0000256" key="1">
    <source>
        <dbReference type="ARBA" id="ARBA00001957"/>
    </source>
</evidence>
<keyword evidence="7" id="KW-1185">Reference proteome</keyword>
<dbReference type="SUPFAM" id="SSF56801">
    <property type="entry name" value="Acetyl-CoA synthetase-like"/>
    <property type="match status" value="1"/>
</dbReference>
<dbReference type="InterPro" id="IPR020806">
    <property type="entry name" value="PKS_PP-bd"/>
</dbReference>
<dbReference type="Gene3D" id="3.30.559.30">
    <property type="entry name" value="Nonribosomal peptide synthetase, condensation domain"/>
    <property type="match status" value="1"/>
</dbReference>
<dbReference type="Pfam" id="PF13193">
    <property type="entry name" value="AMP-binding_C"/>
    <property type="match status" value="1"/>
</dbReference>
<comment type="cofactor">
    <cofactor evidence="1">
        <name>pantetheine 4'-phosphate</name>
        <dbReference type="ChEBI" id="CHEBI:47942"/>
    </cofactor>
</comment>
<dbReference type="CDD" id="cd05235">
    <property type="entry name" value="SDR_e1"/>
    <property type="match status" value="1"/>
</dbReference>
<feature type="domain" description="Carrier" evidence="5">
    <location>
        <begin position="916"/>
        <end position="990"/>
    </location>
</feature>
<dbReference type="PANTHER" id="PTHR45527:SF1">
    <property type="entry name" value="FATTY ACID SYNTHASE"/>
    <property type="match status" value="1"/>
</dbReference>
<dbReference type="InterPro" id="IPR036736">
    <property type="entry name" value="ACP-like_sf"/>
</dbReference>
<dbReference type="SMART" id="SM00823">
    <property type="entry name" value="PKS_PP"/>
    <property type="match status" value="1"/>
</dbReference>
<reference evidence="6 7" key="1">
    <citation type="submission" date="2020-08" db="EMBL/GenBank/DDBJ databases">
        <title>Genomic Encyclopedia of Type Strains, Phase IV (KMG-IV): sequencing the most valuable type-strain genomes for metagenomic binning, comparative biology and taxonomic classification.</title>
        <authorList>
            <person name="Goeker M."/>
        </authorList>
    </citation>
    <scope>NUCLEOTIDE SEQUENCE [LARGE SCALE GENOMIC DNA]</scope>
    <source>
        <strain evidence="6 7">DSM 45385</strain>
    </source>
</reference>
<keyword evidence="2" id="KW-0596">Phosphopantetheine</keyword>
<dbReference type="Pfam" id="PF07993">
    <property type="entry name" value="NAD_binding_4"/>
    <property type="match status" value="1"/>
</dbReference>
<dbReference type="NCBIfam" id="TIGR01746">
    <property type="entry name" value="Thioester-redct"/>
    <property type="match status" value="1"/>
</dbReference>
<dbReference type="SUPFAM" id="SSF52777">
    <property type="entry name" value="CoA-dependent acyltransferases"/>
    <property type="match status" value="2"/>
</dbReference>
<dbReference type="InterPro" id="IPR009081">
    <property type="entry name" value="PP-bd_ACP"/>
</dbReference>
<dbReference type="CDD" id="cd19531">
    <property type="entry name" value="LCL_NRPS-like"/>
    <property type="match status" value="1"/>
</dbReference>
<dbReference type="RefSeq" id="WP_184966793.1">
    <property type="nucleotide sequence ID" value="NZ_JACHIN010000008.1"/>
</dbReference>
<dbReference type="Gene3D" id="1.10.1200.10">
    <property type="entry name" value="ACP-like"/>
    <property type="match status" value="1"/>
</dbReference>
<dbReference type="InterPro" id="IPR023213">
    <property type="entry name" value="CAT-like_dom_sf"/>
</dbReference>
<dbReference type="GO" id="GO:0016874">
    <property type="term" value="F:ligase activity"/>
    <property type="evidence" value="ECO:0007669"/>
    <property type="project" value="UniProtKB-KW"/>
</dbReference>
<dbReference type="Gene3D" id="3.30.300.30">
    <property type="match status" value="1"/>
</dbReference>
<evidence type="ECO:0000313" key="7">
    <source>
        <dbReference type="Proteomes" id="UP000568380"/>
    </source>
</evidence>
<dbReference type="Pfam" id="PF00501">
    <property type="entry name" value="AMP-binding"/>
    <property type="match status" value="2"/>
</dbReference>
<keyword evidence="3" id="KW-0597">Phosphoprotein</keyword>
<dbReference type="InterPro" id="IPR001242">
    <property type="entry name" value="Condensation_dom"/>
</dbReference>
<dbReference type="PROSITE" id="PS50075">
    <property type="entry name" value="CARRIER"/>
    <property type="match status" value="1"/>
</dbReference>
<organism evidence="6 7">
    <name type="scientific">Nonomuraea endophytica</name>
    <dbReference type="NCBI Taxonomy" id="714136"/>
    <lineage>
        <taxon>Bacteria</taxon>
        <taxon>Bacillati</taxon>
        <taxon>Actinomycetota</taxon>
        <taxon>Actinomycetes</taxon>
        <taxon>Streptosporangiales</taxon>
        <taxon>Streptosporangiaceae</taxon>
        <taxon>Nonomuraea</taxon>
    </lineage>
</organism>
<dbReference type="GO" id="GO:0043041">
    <property type="term" value="P:amino acid activation for nonribosomal peptide biosynthetic process"/>
    <property type="evidence" value="ECO:0007669"/>
    <property type="project" value="TreeGrafter"/>
</dbReference>
<comment type="caution">
    <text evidence="6">The sequence shown here is derived from an EMBL/GenBank/DDBJ whole genome shotgun (WGS) entry which is preliminary data.</text>
</comment>